<sequence length="797" mass="90153">MATTPDKNDSTDVEADKSRFQKFFFGTQENGILCTITLDSTPGPAKIDTKKTALVIVDMQNNFLDDEFRPEYKMSRWRDLASNALLQHAIPAARKLGIQIIWLNWGFMEEEANNIPPAQAMEFMFGNLRISREAKTVGGQLKNELAKQQADDEVSGPTLSKSQKIHMPDLDNVPGESREEIELADGSIFEPGRVMSKGTWNASLYKPFNDAYEESKKTSCPDILIDRSRNCGLYAEGNSPLAARELASALEGHPATMAQAASRRFHNSWTIKEVLKNCRDHPEPPVKAIWDITFRLLGKKERDILGMTIFLPVEYIYTSFFQPAYIKALTPGYPEVCFEPTDCEELKKVALLGLLQWPDNAPVFSICRYVQTAFKEFMDPRERQEGFGNAVALAFAAYPGNIPDFPFGDTEFSLVNTWSGPCFTHLSTIMRLKDYFFEERKADVKSSTGSLFCELLNLALGYLLKKNAYDDMLALAEDNTTAISTVKFSSHWTRVSTEGGLALYKGQALVRTGRIEEGVRQLRIAQDIFFTAEPYCRFADAASCAECLAEAMLSIGNFAKAMQHYEQARSWRAQEHIGTNNGEIPKETPLSFEWSRHICLFELKRGNDAEQMEVIWDLGTYINPKSLLGLPKHIQRSIVPYAKFALGKMYQSLGLLSSAELFFKQAMKNCFVKARPANAEKYGFLDLEQLLASCLYRMACIALDQGNELTALDHLHNARDITRQYKASMPVEHARVLLKLAELKEMDDDLEDSDDSEKLHHKDLCEEAVKLLQSRFLDAKDVNSLKTYDDAVFIWWR</sequence>
<accession>A0AAD6MZ96</accession>
<organism evidence="2 3">
    <name type="scientific">Penicillium malachiteum</name>
    <dbReference type="NCBI Taxonomy" id="1324776"/>
    <lineage>
        <taxon>Eukaryota</taxon>
        <taxon>Fungi</taxon>
        <taxon>Dikarya</taxon>
        <taxon>Ascomycota</taxon>
        <taxon>Pezizomycotina</taxon>
        <taxon>Eurotiomycetes</taxon>
        <taxon>Eurotiomycetidae</taxon>
        <taxon>Eurotiales</taxon>
        <taxon>Aspergillaceae</taxon>
        <taxon>Penicillium</taxon>
    </lineage>
</organism>
<dbReference type="SUPFAM" id="SSF48452">
    <property type="entry name" value="TPR-like"/>
    <property type="match status" value="1"/>
</dbReference>
<dbReference type="Proteomes" id="UP001215712">
    <property type="component" value="Unassembled WGS sequence"/>
</dbReference>
<evidence type="ECO:0000313" key="3">
    <source>
        <dbReference type="Proteomes" id="UP001215712"/>
    </source>
</evidence>
<protein>
    <submittedName>
        <fullName evidence="2">NB-ARC and TPR domain-containing protein</fullName>
    </submittedName>
</protein>
<evidence type="ECO:0000313" key="2">
    <source>
        <dbReference type="EMBL" id="KAJ5734289.1"/>
    </source>
</evidence>
<reference evidence="2" key="1">
    <citation type="journal article" date="2023" name="IMA Fungus">
        <title>Comparative genomic study of the Penicillium genus elucidates a diverse pangenome and 15 lateral gene transfer events.</title>
        <authorList>
            <person name="Petersen C."/>
            <person name="Sorensen T."/>
            <person name="Nielsen M.R."/>
            <person name="Sondergaard T.E."/>
            <person name="Sorensen J.L."/>
            <person name="Fitzpatrick D.A."/>
            <person name="Frisvad J.C."/>
            <person name="Nielsen K.L."/>
        </authorList>
    </citation>
    <scope>NUCLEOTIDE SEQUENCE</scope>
    <source>
        <strain evidence="2">IBT 17514</strain>
    </source>
</reference>
<comment type="caution">
    <text evidence="2">The sequence shown here is derived from an EMBL/GenBank/DDBJ whole genome shotgun (WGS) entry which is preliminary data.</text>
</comment>
<gene>
    <name evidence="2" type="ORF">N7493_003075</name>
</gene>
<dbReference type="Gene3D" id="1.25.40.10">
    <property type="entry name" value="Tetratricopeptide repeat domain"/>
    <property type="match status" value="1"/>
</dbReference>
<dbReference type="SUPFAM" id="SSF52499">
    <property type="entry name" value="Isochorismatase-like hydrolases"/>
    <property type="match status" value="1"/>
</dbReference>
<dbReference type="EMBL" id="JAQJAN010000003">
    <property type="protein sequence ID" value="KAJ5734289.1"/>
    <property type="molecule type" value="Genomic_DNA"/>
</dbReference>
<keyword evidence="3" id="KW-1185">Reference proteome</keyword>
<dbReference type="AlphaFoldDB" id="A0AAD6MZ96"/>
<evidence type="ECO:0000256" key="1">
    <source>
        <dbReference type="SAM" id="MobiDB-lite"/>
    </source>
</evidence>
<reference evidence="2" key="2">
    <citation type="submission" date="2023-01" db="EMBL/GenBank/DDBJ databases">
        <authorList>
            <person name="Petersen C."/>
        </authorList>
    </citation>
    <scope>NUCLEOTIDE SEQUENCE</scope>
    <source>
        <strain evidence="2">IBT 17514</strain>
    </source>
</reference>
<proteinExistence type="predicted"/>
<feature type="region of interest" description="Disordered" evidence="1">
    <location>
        <begin position="145"/>
        <end position="174"/>
    </location>
</feature>
<dbReference type="Gene3D" id="3.40.50.850">
    <property type="entry name" value="Isochorismatase-like"/>
    <property type="match status" value="1"/>
</dbReference>
<dbReference type="InterPro" id="IPR011990">
    <property type="entry name" value="TPR-like_helical_dom_sf"/>
</dbReference>
<name>A0AAD6MZ96_9EURO</name>
<dbReference type="InterPro" id="IPR036380">
    <property type="entry name" value="Isochorismatase-like_sf"/>
</dbReference>